<name>A0ABD5ZJB3_9EURY</name>
<evidence type="ECO:0000313" key="12">
    <source>
        <dbReference type="Proteomes" id="UP001596481"/>
    </source>
</evidence>
<protein>
    <submittedName>
        <fullName evidence="11">CRISPR-associated endonuclease Cas3</fullName>
    </submittedName>
</protein>
<reference evidence="11 12" key="1">
    <citation type="journal article" date="2019" name="Int. J. Syst. Evol. Microbiol.">
        <title>The Global Catalogue of Microorganisms (GCM) 10K type strain sequencing project: providing services to taxonomists for standard genome sequencing and annotation.</title>
        <authorList>
            <consortium name="The Broad Institute Genomics Platform"/>
            <consortium name="The Broad Institute Genome Sequencing Center for Infectious Disease"/>
            <person name="Wu L."/>
            <person name="Ma J."/>
        </authorList>
    </citation>
    <scope>NUCLEOTIDE SEQUENCE [LARGE SCALE GENOMIC DNA]</scope>
    <source>
        <strain evidence="11 12">DSM 29988</strain>
    </source>
</reference>
<dbReference type="NCBIfam" id="TIGR01596">
    <property type="entry name" value="cas3_HD"/>
    <property type="match status" value="1"/>
</dbReference>
<dbReference type="Proteomes" id="UP001596481">
    <property type="component" value="Unassembled WGS sequence"/>
</dbReference>
<dbReference type="Gene3D" id="1.10.3210.30">
    <property type="match status" value="1"/>
</dbReference>
<comment type="caution">
    <text evidence="11">The sequence shown here is derived from an EMBL/GenBank/DDBJ whole genome shotgun (WGS) entry which is preliminary data.</text>
</comment>
<dbReference type="SUPFAM" id="SSF109604">
    <property type="entry name" value="HD-domain/PDEase-like"/>
    <property type="match status" value="1"/>
</dbReference>
<keyword evidence="5" id="KW-0378">Hydrolase</keyword>
<dbReference type="GO" id="GO:0004386">
    <property type="term" value="F:helicase activity"/>
    <property type="evidence" value="ECO:0007669"/>
    <property type="project" value="UniProtKB-KW"/>
</dbReference>
<evidence type="ECO:0000256" key="8">
    <source>
        <dbReference type="ARBA" id="ARBA00023118"/>
    </source>
</evidence>
<sequence>MYDNIIARPGENGAEDELLTMHSEDVAELAPDLCGDDLRRLASIIGRLHDFGKATTYFQHHVRGKPVKDVRSTYHARLGAFAAFHVLNECGYDDRDCLAGLLSILRHHGRLPDAAEQLVKTTKAERAEEGSAYLAGQLSDIEDGEDRTAVAHELLQNASGGTVSWTSFRDAMREGDIYDRVLDLVGEAKGDIKALVLLVEPSPDSLPDALYDRTVRLWSVLTFADKTCSAGLEDDRRLRPEALELDDLEDAIEAKRRGLSPPPKFAEHDTNLGGDASDEATLNQLREGIRRHVKENARAFADRDDHVATLTLPTGLGKTFTGITAAYTIRDETRHEELGEQHAPRVVYALPYTSIIEQTRDVFENALNADPFGRAFTVHHYLSDTVTYPSIAELESIPDQATDDSVYFDASRFAESWRSGTVLTTFVQLFESLTGPTNARGLKLPALHDAVIILDEPQTLPKRWWPAIRYLVDLLITEYNAHVVSMTATQPSLFDNAPFDVSSLLSASGQSAPPIERAAFDAVSRTTYEIDESIPVDEHTGDVDYCSHTTAGTRLVESITRNDTNTSALAVCNTIESASTLTTATTTAATAAGTRTKHIGAVYRSTLDELSTSQPATESVSIEVLEQEPDTPDLAVAVLEKLGFEATAKSTEDVTDWTWQYSGPSDRLLIGEFSSRYRPRDRRVLVTVATVIARSTQPFAFVSTQAVEAGVDISFSAVFRDLAPLDSLVQAAGRCNRSFEWGLTSGDVTIWSLGPTEDGAEPPANYIYPQAELTKVRRILDGLCEMRGSRVVPDTAVETDAIPAYFDWVAAENEAEVEDRELTHALETCQGEVLARRSLIDSGYETRDVIVAHTPVERRATKRLTELLSENSHEQAEGFELLNHLSGLRVSVPLKSLEGVTTITRVDGRPLNDPKGVNVLTTTQTGNGQFYDLADGGLRITDLISDRFSI</sequence>
<feature type="region of interest" description="Disordered" evidence="9">
    <location>
        <begin position="256"/>
        <end position="278"/>
    </location>
</feature>
<dbReference type="PROSITE" id="PS51643">
    <property type="entry name" value="HD_CAS3"/>
    <property type="match status" value="1"/>
</dbReference>
<dbReference type="Pfam" id="PF18019">
    <property type="entry name" value="Cas3_HD"/>
    <property type="match status" value="1"/>
</dbReference>
<dbReference type="Gene3D" id="3.40.50.300">
    <property type="entry name" value="P-loop containing nucleotide triphosphate hydrolases"/>
    <property type="match status" value="1"/>
</dbReference>
<evidence type="ECO:0000256" key="7">
    <source>
        <dbReference type="ARBA" id="ARBA00022840"/>
    </source>
</evidence>
<dbReference type="InterPro" id="IPR054712">
    <property type="entry name" value="Cas3-like_dom"/>
</dbReference>
<keyword evidence="11" id="KW-0255">Endonuclease</keyword>
<dbReference type="InterPro" id="IPR006935">
    <property type="entry name" value="Helicase/UvrB_N"/>
</dbReference>
<dbReference type="GO" id="GO:0016787">
    <property type="term" value="F:hydrolase activity"/>
    <property type="evidence" value="ECO:0007669"/>
    <property type="project" value="UniProtKB-KW"/>
</dbReference>
<dbReference type="GO" id="GO:0004519">
    <property type="term" value="F:endonuclease activity"/>
    <property type="evidence" value="ECO:0007669"/>
    <property type="project" value="UniProtKB-KW"/>
</dbReference>
<evidence type="ECO:0000256" key="3">
    <source>
        <dbReference type="ARBA" id="ARBA00022723"/>
    </source>
</evidence>
<comment type="similarity">
    <text evidence="1">In the N-terminal section; belongs to the CRISPR-associated nuclease Cas3-HD family.</text>
</comment>
<dbReference type="AlphaFoldDB" id="A0ABD5ZJB3"/>
<keyword evidence="11" id="KW-0540">Nuclease</keyword>
<evidence type="ECO:0000256" key="4">
    <source>
        <dbReference type="ARBA" id="ARBA00022741"/>
    </source>
</evidence>
<dbReference type="CDD" id="cd09641">
    <property type="entry name" value="Cas3''_I"/>
    <property type="match status" value="1"/>
</dbReference>
<dbReference type="InterPro" id="IPR027417">
    <property type="entry name" value="P-loop_NTPase"/>
</dbReference>
<evidence type="ECO:0000256" key="2">
    <source>
        <dbReference type="ARBA" id="ARBA00009046"/>
    </source>
</evidence>
<dbReference type="InterPro" id="IPR038257">
    <property type="entry name" value="CRISPR-assoc_Cas3_HD_sf"/>
</dbReference>
<dbReference type="GO" id="GO:0005524">
    <property type="term" value="F:ATP binding"/>
    <property type="evidence" value="ECO:0007669"/>
    <property type="project" value="UniProtKB-KW"/>
</dbReference>
<comment type="similarity">
    <text evidence="2">In the central section; belongs to the CRISPR-associated helicase Cas3 family.</text>
</comment>
<evidence type="ECO:0000259" key="10">
    <source>
        <dbReference type="PROSITE" id="PS51643"/>
    </source>
</evidence>
<dbReference type="SUPFAM" id="SSF52540">
    <property type="entry name" value="P-loop containing nucleoside triphosphate hydrolases"/>
    <property type="match status" value="1"/>
</dbReference>
<evidence type="ECO:0000256" key="1">
    <source>
        <dbReference type="ARBA" id="ARBA00006847"/>
    </source>
</evidence>
<keyword evidence="3" id="KW-0479">Metal-binding</keyword>
<dbReference type="GO" id="GO:0051607">
    <property type="term" value="P:defense response to virus"/>
    <property type="evidence" value="ECO:0007669"/>
    <property type="project" value="UniProtKB-KW"/>
</dbReference>
<keyword evidence="8" id="KW-0051">Antiviral defense</keyword>
<evidence type="ECO:0000313" key="11">
    <source>
        <dbReference type="EMBL" id="MFC7205207.1"/>
    </source>
</evidence>
<evidence type="ECO:0000256" key="5">
    <source>
        <dbReference type="ARBA" id="ARBA00022801"/>
    </source>
</evidence>
<keyword evidence="7" id="KW-0067">ATP-binding</keyword>
<dbReference type="Pfam" id="PF22590">
    <property type="entry name" value="Cas3-like_C_2"/>
    <property type="match status" value="1"/>
</dbReference>
<accession>A0ABD5ZJB3</accession>
<keyword evidence="12" id="KW-1185">Reference proteome</keyword>
<dbReference type="EMBL" id="JBHTAA010000013">
    <property type="protein sequence ID" value="MFC7205207.1"/>
    <property type="molecule type" value="Genomic_DNA"/>
</dbReference>
<dbReference type="RefSeq" id="WP_390225688.1">
    <property type="nucleotide sequence ID" value="NZ_JBHTAA010000013.1"/>
</dbReference>
<dbReference type="InterPro" id="IPR006483">
    <property type="entry name" value="CRISPR-assoc_Cas3_HD"/>
</dbReference>
<dbReference type="Pfam" id="PF04851">
    <property type="entry name" value="ResIII"/>
    <property type="match status" value="1"/>
</dbReference>
<gene>
    <name evidence="11" type="ORF">ACFQJC_16985</name>
</gene>
<organism evidence="11 12">
    <name type="scientific">Haloferax namakaokahaiae</name>
    <dbReference type="NCBI Taxonomy" id="1748331"/>
    <lineage>
        <taxon>Archaea</taxon>
        <taxon>Methanobacteriati</taxon>
        <taxon>Methanobacteriota</taxon>
        <taxon>Stenosarchaea group</taxon>
        <taxon>Halobacteria</taxon>
        <taxon>Halobacteriales</taxon>
        <taxon>Haloferacaceae</taxon>
        <taxon>Haloferax</taxon>
    </lineage>
</organism>
<evidence type="ECO:0000256" key="6">
    <source>
        <dbReference type="ARBA" id="ARBA00022806"/>
    </source>
</evidence>
<feature type="domain" description="HD Cas3-type" evidence="10">
    <location>
        <begin position="12"/>
        <end position="227"/>
    </location>
</feature>
<dbReference type="GO" id="GO:0046872">
    <property type="term" value="F:metal ion binding"/>
    <property type="evidence" value="ECO:0007669"/>
    <property type="project" value="UniProtKB-KW"/>
</dbReference>
<keyword evidence="6" id="KW-0347">Helicase</keyword>
<evidence type="ECO:0000256" key="9">
    <source>
        <dbReference type="SAM" id="MobiDB-lite"/>
    </source>
</evidence>
<keyword evidence="4" id="KW-0547">Nucleotide-binding</keyword>
<proteinExistence type="inferred from homology"/>